<dbReference type="InterPro" id="IPR020635">
    <property type="entry name" value="Tyr_kinase_cat_dom"/>
</dbReference>
<dbReference type="PROSITE" id="PS50011">
    <property type="entry name" value="PROTEIN_KINASE_DOM"/>
    <property type="match status" value="1"/>
</dbReference>
<dbReference type="InterPro" id="IPR008266">
    <property type="entry name" value="Tyr_kinase_AS"/>
</dbReference>
<dbReference type="GO" id="GO:0004672">
    <property type="term" value="F:protein kinase activity"/>
    <property type="evidence" value="ECO:0000318"/>
    <property type="project" value="GO_Central"/>
</dbReference>
<protein>
    <recommendedName>
        <fullName evidence="4">Protein kinase domain-containing protein</fullName>
    </recommendedName>
</protein>
<dbReference type="Gene3D" id="1.10.510.10">
    <property type="entry name" value="Transferase(Phosphotransferase) domain 1"/>
    <property type="match status" value="1"/>
</dbReference>
<evidence type="ECO:0000313" key="5">
    <source>
        <dbReference type="EnsemblPlants" id="Pp3c1_22100V3.2"/>
    </source>
</evidence>
<feature type="region of interest" description="Disordered" evidence="3">
    <location>
        <begin position="462"/>
        <end position="490"/>
    </location>
</feature>
<keyword evidence="1" id="KW-0547">Nucleotide-binding</keyword>
<dbReference type="InterPro" id="IPR000719">
    <property type="entry name" value="Prot_kinase_dom"/>
</dbReference>
<dbReference type="PANTHER" id="PTHR47989">
    <property type="entry name" value="OS01G0750732 PROTEIN"/>
    <property type="match status" value="1"/>
</dbReference>
<sequence length="951" mass="104459">MIVPATCLSRSGNGHTNITSLCAVQLLLTADGTGGLIWCGLLCRRSHTLGCSLFWAIRLCPLSCCLRVVSQVAQRQVVPFAGPVRRIWGFPMSLQILGGECASHRVLRGVIDNSRGTKEVDDEIVEGCTAMIQHFQAVCNQKKIAIDVKVQEVDGREASAAEAKRIGATWVVLDKHLKKEAKMCMELLQCNIVIVKPSEPKILRLNLKRNSRILETPNLQSAQHSAPTVQEVLRVVDSPNVQDHLPSGPSIARNGPHPRLKSSTPSSSPDDVMTPFTPSDLGTSSKLSSDTSPSQVSGPLSNNRSSTELVLRGSILEATSPGVLEKGASFRAFYPDIGDGMIVSGMLSMESSPKSILRNFDQGNTRASSDYSKPSSGSQSDVQLRDGISLTKPGSRHGFRNGSRANSRKGSPVKTPMAGSPAKSGNPAKRESFEGRGSSVKRENTLGQSLRAILQENADQECTAFDGGSPSGYHGDQEPCDTTPESRLKRGKADALMRQKMAMMLNKHNLPGPPPLCSMCQHKAPMFGKPPQRYTYKELEVATNGFSRTNFLAEGGYGSVHRGTLPDGQGIAVKQYKLASTQGDKEFCAEVEVLSYAQHRNVVMLIGYCIEGKRRLLVYEFICNGSLDGHLYERDRPVLEWNSRHKIAVGTARGLRYLHEDCRVGCIVHRDLRPNNILLTHDFEPMVGDFGLARWQPDGHCGVETRVIGTFGYLAPEYTQHGQITDKADVYSFGVVLLELITGRKAIDINRPKGEQCLTEWARPLLGERGSLPIDPRLENRYSDIEVESMLHASSCCIRKDPSVRPRMAQVLRMLEGEMIFDAHSSSTSGYFAGRLSMNHMSYYPLVAPAPREEVKYPNFVSPQSEYNSKYSSPNRKNGNLPYGPMISSPKMRHISATKESVKKVPLVASYIGQDGQKLSYEALKAAYMDKVSSHHVTASAYESYQIAKDY</sequence>
<proteinExistence type="predicted"/>
<dbReference type="PANTHER" id="PTHR47989:SF14">
    <property type="entry name" value="INACTIVE PROTEIN KINASE SELMODRAFT_444075"/>
    <property type="match status" value="1"/>
</dbReference>
<reference evidence="5 6" key="1">
    <citation type="journal article" date="2008" name="Science">
        <title>The Physcomitrella genome reveals evolutionary insights into the conquest of land by plants.</title>
        <authorList>
            <person name="Rensing S."/>
            <person name="Lang D."/>
            <person name="Zimmer A."/>
            <person name="Terry A."/>
            <person name="Salamov A."/>
            <person name="Shapiro H."/>
            <person name="Nishiyama T."/>
            <person name="Perroud P.-F."/>
            <person name="Lindquist E."/>
            <person name="Kamisugi Y."/>
            <person name="Tanahashi T."/>
            <person name="Sakakibara K."/>
            <person name="Fujita T."/>
            <person name="Oishi K."/>
            <person name="Shin-I T."/>
            <person name="Kuroki Y."/>
            <person name="Toyoda A."/>
            <person name="Suzuki Y."/>
            <person name="Hashimoto A."/>
            <person name="Yamaguchi K."/>
            <person name="Sugano A."/>
            <person name="Kohara Y."/>
            <person name="Fujiyama A."/>
            <person name="Anterola A."/>
            <person name="Aoki S."/>
            <person name="Ashton N."/>
            <person name="Barbazuk W.B."/>
            <person name="Barker E."/>
            <person name="Bennetzen J."/>
            <person name="Bezanilla M."/>
            <person name="Blankenship R."/>
            <person name="Cho S.H."/>
            <person name="Dutcher S."/>
            <person name="Estelle M."/>
            <person name="Fawcett J.A."/>
            <person name="Gundlach H."/>
            <person name="Hanada K."/>
            <person name="Heyl A."/>
            <person name="Hicks K.A."/>
            <person name="Hugh J."/>
            <person name="Lohr M."/>
            <person name="Mayer K."/>
            <person name="Melkozernov A."/>
            <person name="Murata T."/>
            <person name="Nelson D."/>
            <person name="Pils B."/>
            <person name="Prigge M."/>
            <person name="Reiss B."/>
            <person name="Renner T."/>
            <person name="Rombauts S."/>
            <person name="Rushton P."/>
            <person name="Sanderfoot A."/>
            <person name="Schween G."/>
            <person name="Shiu S.-H."/>
            <person name="Stueber K."/>
            <person name="Theodoulou F.L."/>
            <person name="Tu H."/>
            <person name="Van de Peer Y."/>
            <person name="Verrier P.J."/>
            <person name="Waters E."/>
            <person name="Wood A."/>
            <person name="Yang L."/>
            <person name="Cove D."/>
            <person name="Cuming A."/>
            <person name="Hasebe M."/>
            <person name="Lucas S."/>
            <person name="Mishler D.B."/>
            <person name="Reski R."/>
            <person name="Grigoriev I."/>
            <person name="Quatrano R.S."/>
            <person name="Boore J.L."/>
        </authorList>
    </citation>
    <scope>NUCLEOTIDE SEQUENCE [LARGE SCALE GENOMIC DNA]</scope>
    <source>
        <strain evidence="5 6">cv. Gransden 2004</strain>
    </source>
</reference>
<dbReference type="CDD" id="cd14066">
    <property type="entry name" value="STKc_IRAK"/>
    <property type="match status" value="1"/>
</dbReference>
<dbReference type="GO" id="GO:0005886">
    <property type="term" value="C:plasma membrane"/>
    <property type="evidence" value="ECO:0000318"/>
    <property type="project" value="GO_Central"/>
</dbReference>
<dbReference type="SMART" id="SM00219">
    <property type="entry name" value="TyrKc"/>
    <property type="match status" value="1"/>
</dbReference>
<feature type="compositionally biased region" description="Low complexity" evidence="3">
    <location>
        <begin position="278"/>
        <end position="294"/>
    </location>
</feature>
<dbReference type="InterPro" id="IPR001245">
    <property type="entry name" value="Ser-Thr/Tyr_kinase_cat_dom"/>
</dbReference>
<reference evidence="5 6" key="2">
    <citation type="journal article" date="2018" name="Plant J.">
        <title>The Physcomitrella patens chromosome-scale assembly reveals moss genome structure and evolution.</title>
        <authorList>
            <person name="Lang D."/>
            <person name="Ullrich K.K."/>
            <person name="Murat F."/>
            <person name="Fuchs J."/>
            <person name="Jenkins J."/>
            <person name="Haas F.B."/>
            <person name="Piednoel M."/>
            <person name="Gundlach H."/>
            <person name="Van Bel M."/>
            <person name="Meyberg R."/>
            <person name="Vives C."/>
            <person name="Morata J."/>
            <person name="Symeonidi A."/>
            <person name="Hiss M."/>
            <person name="Muchero W."/>
            <person name="Kamisugi Y."/>
            <person name="Saleh O."/>
            <person name="Blanc G."/>
            <person name="Decker E.L."/>
            <person name="van Gessel N."/>
            <person name="Grimwood J."/>
            <person name="Hayes R.D."/>
            <person name="Graham S.W."/>
            <person name="Gunter L.E."/>
            <person name="McDaniel S.F."/>
            <person name="Hoernstein S.N.W."/>
            <person name="Larsson A."/>
            <person name="Li F.W."/>
            <person name="Perroud P.F."/>
            <person name="Phillips J."/>
            <person name="Ranjan P."/>
            <person name="Rokshar D.S."/>
            <person name="Rothfels C.J."/>
            <person name="Schneider L."/>
            <person name="Shu S."/>
            <person name="Stevenson D.W."/>
            <person name="Thummler F."/>
            <person name="Tillich M."/>
            <person name="Villarreal Aguilar J.C."/>
            <person name="Widiez T."/>
            <person name="Wong G.K."/>
            <person name="Wymore A."/>
            <person name="Zhang Y."/>
            <person name="Zimmer A.D."/>
            <person name="Quatrano R.S."/>
            <person name="Mayer K.F.X."/>
            <person name="Goodstein D."/>
            <person name="Casacuberta J.M."/>
            <person name="Vandepoele K."/>
            <person name="Reski R."/>
            <person name="Cuming A.C."/>
            <person name="Tuskan G.A."/>
            <person name="Maumus F."/>
            <person name="Salse J."/>
            <person name="Schmutz J."/>
            <person name="Rensing S.A."/>
        </authorList>
    </citation>
    <scope>NUCLEOTIDE SEQUENCE [LARGE SCALE GENOMIC DNA]</scope>
    <source>
        <strain evidence="5 6">cv. Gransden 2004</strain>
    </source>
</reference>
<dbReference type="GO" id="GO:0007165">
    <property type="term" value="P:signal transduction"/>
    <property type="evidence" value="ECO:0000318"/>
    <property type="project" value="GO_Central"/>
</dbReference>
<dbReference type="FunCoup" id="A0A7I4FBC4">
    <property type="interactions" value="1585"/>
</dbReference>
<dbReference type="Proteomes" id="UP000006727">
    <property type="component" value="Chromosome 1"/>
</dbReference>
<dbReference type="Gramene" id="Pp3c1_22100V3.2">
    <property type="protein sequence ID" value="Pp3c1_22100V3.2"/>
    <property type="gene ID" value="Pp3c1_22100"/>
</dbReference>
<feature type="compositionally biased region" description="Polar residues" evidence="3">
    <location>
        <begin position="295"/>
        <end position="306"/>
    </location>
</feature>
<organism evidence="5 6">
    <name type="scientific">Physcomitrium patens</name>
    <name type="common">Spreading-leaved earth moss</name>
    <name type="synonym">Physcomitrella patens</name>
    <dbReference type="NCBI Taxonomy" id="3218"/>
    <lineage>
        <taxon>Eukaryota</taxon>
        <taxon>Viridiplantae</taxon>
        <taxon>Streptophyta</taxon>
        <taxon>Embryophyta</taxon>
        <taxon>Bryophyta</taxon>
        <taxon>Bryophytina</taxon>
        <taxon>Bryopsida</taxon>
        <taxon>Funariidae</taxon>
        <taxon>Funariales</taxon>
        <taxon>Funariaceae</taxon>
        <taxon>Physcomitrium</taxon>
    </lineage>
</organism>
<dbReference type="EMBL" id="ABEU02000001">
    <property type="status" value="NOT_ANNOTATED_CDS"/>
    <property type="molecule type" value="Genomic_DNA"/>
</dbReference>
<dbReference type="Gene3D" id="3.30.200.20">
    <property type="entry name" value="Phosphorylase Kinase, domain 1"/>
    <property type="match status" value="1"/>
</dbReference>
<keyword evidence="6" id="KW-1185">Reference proteome</keyword>
<accession>A0A7I4FBC4</accession>
<feature type="region of interest" description="Disordered" evidence="3">
    <location>
        <begin position="240"/>
        <end position="306"/>
    </location>
</feature>
<dbReference type="InParanoid" id="A0A7I4FBC4"/>
<dbReference type="Pfam" id="PF07714">
    <property type="entry name" value="PK_Tyr_Ser-Thr"/>
    <property type="match status" value="1"/>
</dbReference>
<dbReference type="FunFam" id="1.10.510.10:FF:000298">
    <property type="entry name" value="Adenine nucleotide alpha hydrolase-like domain kinase"/>
    <property type="match status" value="1"/>
</dbReference>
<keyword evidence="2" id="KW-0067">ATP-binding</keyword>
<gene>
    <name evidence="5" type="primary">LOC112290016</name>
</gene>
<evidence type="ECO:0000256" key="3">
    <source>
        <dbReference type="SAM" id="MobiDB-lite"/>
    </source>
</evidence>
<dbReference type="InterPro" id="IPR011009">
    <property type="entry name" value="Kinase-like_dom_sf"/>
</dbReference>
<feature type="region of interest" description="Disordered" evidence="3">
    <location>
        <begin position="357"/>
        <end position="443"/>
    </location>
</feature>
<evidence type="ECO:0000313" key="6">
    <source>
        <dbReference type="Proteomes" id="UP000006727"/>
    </source>
</evidence>
<feature type="compositionally biased region" description="Polar residues" evidence="3">
    <location>
        <begin position="361"/>
        <end position="382"/>
    </location>
</feature>
<dbReference type="PROSITE" id="PS00109">
    <property type="entry name" value="PROTEIN_KINASE_TYR"/>
    <property type="match status" value="1"/>
</dbReference>
<dbReference type="GO" id="GO:0004713">
    <property type="term" value="F:protein tyrosine kinase activity"/>
    <property type="evidence" value="ECO:0007669"/>
    <property type="project" value="InterPro"/>
</dbReference>
<evidence type="ECO:0000256" key="1">
    <source>
        <dbReference type="ARBA" id="ARBA00022741"/>
    </source>
</evidence>
<feature type="compositionally biased region" description="Basic and acidic residues" evidence="3">
    <location>
        <begin position="428"/>
        <end position="443"/>
    </location>
</feature>
<evidence type="ECO:0000259" key="4">
    <source>
        <dbReference type="PROSITE" id="PS50011"/>
    </source>
</evidence>
<feature type="domain" description="Protein kinase" evidence="4">
    <location>
        <begin position="546"/>
        <end position="821"/>
    </location>
</feature>
<dbReference type="AlphaFoldDB" id="A0A7I4FBC4"/>
<evidence type="ECO:0000256" key="2">
    <source>
        <dbReference type="ARBA" id="ARBA00022840"/>
    </source>
</evidence>
<dbReference type="SUPFAM" id="SSF56112">
    <property type="entry name" value="Protein kinase-like (PK-like)"/>
    <property type="match status" value="1"/>
</dbReference>
<name>A0A7I4FBC4_PHYPA</name>
<reference evidence="5" key="3">
    <citation type="submission" date="2020-12" db="UniProtKB">
        <authorList>
            <consortium name="EnsemblPlants"/>
        </authorList>
    </citation>
    <scope>IDENTIFICATION</scope>
</reference>
<dbReference type="FunFam" id="3.30.200.20:FF:000162">
    <property type="entry name" value="Adenine nucleotide alpha hydrolase-like domain kinase"/>
    <property type="match status" value="1"/>
</dbReference>
<dbReference type="EnsemblPlants" id="Pp3c1_22100V3.2">
    <property type="protein sequence ID" value="Pp3c1_22100V3.2"/>
    <property type="gene ID" value="Pp3c1_22100"/>
</dbReference>
<dbReference type="GO" id="GO:0005524">
    <property type="term" value="F:ATP binding"/>
    <property type="evidence" value="ECO:0007669"/>
    <property type="project" value="UniProtKB-KW"/>
</dbReference>